<dbReference type="AlphaFoldDB" id="A0A089ZH95"/>
<dbReference type="OrthoDB" id="33195at2157"/>
<evidence type="ECO:0000256" key="1">
    <source>
        <dbReference type="ARBA" id="ARBA00022801"/>
    </source>
</evidence>
<dbReference type="InterPro" id="IPR029058">
    <property type="entry name" value="AB_hydrolase_fold"/>
</dbReference>
<reference evidence="3 4" key="1">
    <citation type="submission" date="2013-12" db="EMBL/GenBank/DDBJ databases">
        <title>The complete genome sequence of Methanobacterium sp. BRM9.</title>
        <authorList>
            <consortium name="Pastoral Greenhouse Gas Research Consortium"/>
            <person name="Kelly W.J."/>
            <person name="Leahy S.C."/>
            <person name="Perry R."/>
            <person name="Li D."/>
            <person name="Altermann E."/>
            <person name="Lambie S.C."/>
            <person name="Attwood G.T."/>
        </authorList>
    </citation>
    <scope>NUCLEOTIDE SEQUENCE [LARGE SCALE GENOMIC DNA]</scope>
    <source>
        <strain evidence="3 4">BRM9</strain>
    </source>
</reference>
<dbReference type="GeneID" id="24793010"/>
<sequence length="294" mass="33028">MNQNVDDLLKIIANQFKPTKAGLDSNTEHFNEFFLSFSSHGPLKITSEPDAPVPSYWMVTPHSSSRKVILFLHGGVLNRGSTRGHQDLCQRISKHTGFSIFSVDYRLPPDHPFPAAVKDSVESYLWLRDEGFKARELVIAGISTGGTLTLSTLLALKEMGEELPLGGVCMSPVVDFKFPVVYSHLKDVKDWINYSALEDMRDMYLQGQSTSHGLVSPIYGDLEGLPPLLIQAGSRELLLCDINRFREVAVKKEVKVDLEVWQGMFHTWQLFYSHLRESEGSLRSVGEFIKGLTK</sequence>
<dbReference type="Gene3D" id="3.40.50.1820">
    <property type="entry name" value="alpha/beta hydrolase"/>
    <property type="match status" value="1"/>
</dbReference>
<dbReference type="KEGG" id="mfc:BRM9_1847"/>
<dbReference type="RefSeq" id="WP_048085566.1">
    <property type="nucleotide sequence ID" value="NZ_CP006933.1"/>
</dbReference>
<dbReference type="InterPro" id="IPR013094">
    <property type="entry name" value="AB_hydrolase_3"/>
</dbReference>
<name>A0A089ZH95_METFO</name>
<evidence type="ECO:0000313" key="4">
    <source>
        <dbReference type="Proteomes" id="UP000029661"/>
    </source>
</evidence>
<dbReference type="Proteomes" id="UP000029661">
    <property type="component" value="Chromosome"/>
</dbReference>
<dbReference type="SUPFAM" id="SSF53474">
    <property type="entry name" value="alpha/beta-Hydrolases"/>
    <property type="match status" value="1"/>
</dbReference>
<dbReference type="Pfam" id="PF07859">
    <property type="entry name" value="Abhydrolase_3"/>
    <property type="match status" value="1"/>
</dbReference>
<organism evidence="3 4">
    <name type="scientific">Methanobacterium formicicum</name>
    <dbReference type="NCBI Taxonomy" id="2162"/>
    <lineage>
        <taxon>Archaea</taxon>
        <taxon>Methanobacteriati</taxon>
        <taxon>Methanobacteriota</taxon>
        <taxon>Methanomada group</taxon>
        <taxon>Methanobacteria</taxon>
        <taxon>Methanobacteriales</taxon>
        <taxon>Methanobacteriaceae</taxon>
        <taxon>Methanobacterium</taxon>
    </lineage>
</organism>
<dbReference type="EMBL" id="CP006933">
    <property type="protein sequence ID" value="AIS32655.1"/>
    <property type="molecule type" value="Genomic_DNA"/>
</dbReference>
<proteinExistence type="predicted"/>
<evidence type="ECO:0000259" key="2">
    <source>
        <dbReference type="Pfam" id="PF07859"/>
    </source>
</evidence>
<dbReference type="PANTHER" id="PTHR48081:SF30">
    <property type="entry name" value="ACETYL-HYDROLASE LIPR-RELATED"/>
    <property type="match status" value="1"/>
</dbReference>
<accession>A0A089ZH95</accession>
<evidence type="ECO:0000313" key="3">
    <source>
        <dbReference type="EMBL" id="AIS32655.1"/>
    </source>
</evidence>
<protein>
    <submittedName>
        <fullName evidence="3">Hydrolase alpha/beta fold family</fullName>
    </submittedName>
</protein>
<dbReference type="InterPro" id="IPR050300">
    <property type="entry name" value="GDXG_lipolytic_enzyme"/>
</dbReference>
<dbReference type="STRING" id="2162.BRM9_1847"/>
<feature type="domain" description="Alpha/beta hydrolase fold-3" evidence="2">
    <location>
        <begin position="69"/>
        <end position="269"/>
    </location>
</feature>
<gene>
    <name evidence="3" type="ORF">BRM9_1847</name>
</gene>
<dbReference type="PANTHER" id="PTHR48081">
    <property type="entry name" value="AB HYDROLASE SUPERFAMILY PROTEIN C4A8.06C"/>
    <property type="match status" value="1"/>
</dbReference>
<keyword evidence="1 3" id="KW-0378">Hydrolase</keyword>
<dbReference type="GO" id="GO:0004806">
    <property type="term" value="F:triacylglycerol lipase activity"/>
    <property type="evidence" value="ECO:0007669"/>
    <property type="project" value="TreeGrafter"/>
</dbReference>